<keyword evidence="3" id="KW-1185">Reference proteome</keyword>
<dbReference type="InterPro" id="IPR000073">
    <property type="entry name" value="AB_hydrolase_1"/>
</dbReference>
<protein>
    <recommendedName>
        <fullName evidence="1">AB hydrolase-1 domain-containing protein</fullName>
    </recommendedName>
</protein>
<organism evidence="2 3">
    <name type="scientific">Neonectria punicea</name>
    <dbReference type="NCBI Taxonomy" id="979145"/>
    <lineage>
        <taxon>Eukaryota</taxon>
        <taxon>Fungi</taxon>
        <taxon>Dikarya</taxon>
        <taxon>Ascomycota</taxon>
        <taxon>Pezizomycotina</taxon>
        <taxon>Sordariomycetes</taxon>
        <taxon>Hypocreomycetidae</taxon>
        <taxon>Hypocreales</taxon>
        <taxon>Nectriaceae</taxon>
        <taxon>Neonectria</taxon>
    </lineage>
</organism>
<dbReference type="Proteomes" id="UP001498476">
    <property type="component" value="Unassembled WGS sequence"/>
</dbReference>
<dbReference type="Gene3D" id="3.40.50.1820">
    <property type="entry name" value="alpha/beta hydrolase"/>
    <property type="match status" value="2"/>
</dbReference>
<name>A0ABR1HJL5_9HYPO</name>
<dbReference type="PANTHER" id="PTHR34853">
    <property type="match status" value="1"/>
</dbReference>
<proteinExistence type="predicted"/>
<evidence type="ECO:0000313" key="3">
    <source>
        <dbReference type="Proteomes" id="UP001498476"/>
    </source>
</evidence>
<evidence type="ECO:0000313" key="2">
    <source>
        <dbReference type="EMBL" id="KAK7420736.1"/>
    </source>
</evidence>
<comment type="caution">
    <text evidence="2">The sequence shown here is derived from an EMBL/GenBank/DDBJ whole genome shotgun (WGS) entry which is preliminary data.</text>
</comment>
<reference evidence="2 3" key="1">
    <citation type="journal article" date="2025" name="Microbiol. Resour. Announc.">
        <title>Draft genome sequences for Neonectria magnoliae and Neonectria punicea, canker pathogens of Liriodendron tulipifera and Acer saccharum in West Virginia.</title>
        <authorList>
            <person name="Petronek H.M."/>
            <person name="Kasson M.T."/>
            <person name="Metheny A.M."/>
            <person name="Stauder C.M."/>
            <person name="Lovett B."/>
            <person name="Lynch S.C."/>
            <person name="Garnas J.R."/>
            <person name="Kasson L.R."/>
            <person name="Stajich J.E."/>
        </authorList>
    </citation>
    <scope>NUCLEOTIDE SEQUENCE [LARGE SCALE GENOMIC DNA]</scope>
    <source>
        <strain evidence="2 3">NRRL 64653</strain>
    </source>
</reference>
<accession>A0ABR1HJL5</accession>
<dbReference type="PANTHER" id="PTHR34853:SF1">
    <property type="entry name" value="LIPASE 5"/>
    <property type="match status" value="1"/>
</dbReference>
<dbReference type="InterPro" id="IPR029058">
    <property type="entry name" value="AB_hydrolase_fold"/>
</dbReference>
<feature type="domain" description="AB hydrolase-1" evidence="1">
    <location>
        <begin position="183"/>
        <end position="457"/>
    </location>
</feature>
<sequence length="519" mass="56125">MGLKDDFANYKQVNYAGLFLILQTQVQSLVHQLEIGYDEVSTSARAQQIPQAVPFSTDFNSSFSLSTSQIQTAGLSDTIASSINAIINFDRSNLANGGPRQDDFYSLPPANSSLKPGQVLKVQQVTDPAPFGIAPGSSLSRILYTTRDFNGTIVPASAFVLWPFISRKFRGEPDGKAPAILWSHGTSGYFADQGPSSYRTLYYENVIPLSLVQAGYAVIAPDYAGLGLGQSWDGSTIPHQYFVMSAGGQDTLYAMEAALEAFKDRLSGKYAIAGHSQGGGVSWSAAELLATGNRSSGYNEFKELNKGYVGTISFAPVTSALTGSAFTSIATAIRLSSIFPDFKLEQWLRPLAIARVKLLTAIQGSTSAAQQLFLTEPSDVLLKPDWYNSSYHAQAFEKLGNVGRRPFAGPMLVVQGSEDVFVPDSGTNETVTATCDLQPGSDLEYMFVHNVGHTPIVSAVRLLWMNWLEERFSGEKTSAGCKNTTVRGWLGDDAHFMGSNAYSQWAGAPEYRYQNAGAV</sequence>
<dbReference type="EMBL" id="JAZAVJ010000027">
    <property type="protein sequence ID" value="KAK7420736.1"/>
    <property type="molecule type" value="Genomic_DNA"/>
</dbReference>
<evidence type="ECO:0000259" key="1">
    <source>
        <dbReference type="Pfam" id="PF12697"/>
    </source>
</evidence>
<dbReference type="InterPro" id="IPR005152">
    <property type="entry name" value="Lipase_secreted"/>
</dbReference>
<gene>
    <name evidence="2" type="ORF">QQX98_002538</name>
</gene>
<dbReference type="Pfam" id="PF12697">
    <property type="entry name" value="Abhydrolase_6"/>
    <property type="match status" value="1"/>
</dbReference>
<dbReference type="SUPFAM" id="SSF53474">
    <property type="entry name" value="alpha/beta-Hydrolases"/>
    <property type="match status" value="1"/>
</dbReference>